<dbReference type="EMBL" id="NKHD01000023">
    <property type="protein sequence ID" value="OXT07246.1"/>
    <property type="molecule type" value="Genomic_DNA"/>
</dbReference>
<evidence type="ECO:0000313" key="2">
    <source>
        <dbReference type="Proteomes" id="UP000215301"/>
    </source>
</evidence>
<dbReference type="SUPFAM" id="SSF53795">
    <property type="entry name" value="PEP carboxykinase-like"/>
    <property type="match status" value="1"/>
</dbReference>
<dbReference type="Proteomes" id="UP000215301">
    <property type="component" value="Unassembled WGS sequence"/>
</dbReference>
<protein>
    <submittedName>
        <fullName evidence="1">DUF4914 domain-containing protein</fullName>
    </submittedName>
</protein>
<name>A0A231VHZ2_THETR</name>
<sequence>MENGILDYFILPDDVSEIFNNNNKEIIIPESREELLKLTMGGGDNDTFEVSYDVPGRGKIVEATVVKCKNGYAVNYPEPYMRRREPNCMVIADDKDTDKVRYKDRFGEDFEPLRKKTFQWLKEQDLIVMPFMAGDEELGYLSLVIAPKNAGFFVLALADIQGFIPKDKVKSGFKPLSIIFVAPPFRHTHFDGKQVVVHNRLEDLQELFSYNLYPGPSAKKGVYSVLLDIGEREGWITAHASTVRVITPYDNIMTIMHEGASGGGKSEMTEQLPREMDGRIHFGTNIVTKEKFYMELKENSELQPVTDDMALCHPIYQDTSKKLVVKDAENGWFIRLDHVTEYGSSPDLEKLCIHPKEPLLFLNIVGVPNSTCLIWEHIEDSPGKPCTNPRVIMPRGFISNTVDDAVEVDIRSFGVRTPPCTKENPSYGILGLLHVLPPSIAWLWRLVAPRGYANPSIIDTEGLSSEGVGSYWPFATGKMVRHANLILDQIEKTPATRYVLIPNQHIGAYKVGFMPQWIAREYLSRRGGAKFRSDQLTSSRCPLLGYSLESLKIDGEFMPKQFLQVHLQPEVGEEAFEKGAKILTDFFKRELKKYLTPDLSQLGKQIIECCLDDGTLDDYINIL</sequence>
<dbReference type="InterPro" id="IPR032583">
    <property type="entry name" value="DUF4914"/>
</dbReference>
<dbReference type="AlphaFoldDB" id="A0A231VHZ2"/>
<accession>A0A231VHZ2</accession>
<evidence type="ECO:0000313" key="1">
    <source>
        <dbReference type="EMBL" id="OXT07246.1"/>
    </source>
</evidence>
<comment type="caution">
    <text evidence="1">The sequence shown here is derived from an EMBL/GenBank/DDBJ whole genome shotgun (WGS) entry which is preliminary data.</text>
</comment>
<reference evidence="1 2" key="1">
    <citation type="submission" date="2017-06" db="EMBL/GenBank/DDBJ databases">
        <title>Isolation and characterization of a thermophilic and butanogenic Thermoanaerobacterium thermosaccharolyticum M5 capable of efficient degradation of hemicellulose.</title>
        <authorList>
            <person name="Xin F."/>
            <person name="Jiang Y."/>
        </authorList>
    </citation>
    <scope>NUCLEOTIDE SEQUENCE [LARGE SCALE GENOMIC DNA]</scope>
    <source>
        <strain evidence="1 2">M5</strain>
    </source>
</reference>
<gene>
    <name evidence="1" type="ORF">CE561_08585</name>
</gene>
<organism evidence="1 2">
    <name type="scientific">Thermoanaerobacterium thermosaccharolyticum</name>
    <name type="common">Clostridium thermosaccharolyticum</name>
    <dbReference type="NCBI Taxonomy" id="1517"/>
    <lineage>
        <taxon>Bacteria</taxon>
        <taxon>Bacillati</taxon>
        <taxon>Bacillota</taxon>
        <taxon>Clostridia</taxon>
        <taxon>Thermoanaerobacterales</taxon>
        <taxon>Thermoanaerobacteraceae</taxon>
        <taxon>Thermoanaerobacterium</taxon>
    </lineage>
</organism>
<dbReference type="Pfam" id="PF16260">
    <property type="entry name" value="DUF4914"/>
    <property type="match status" value="1"/>
</dbReference>
<proteinExistence type="predicted"/>